<dbReference type="EC" id="6.1.1.19" evidence="9"/>
<dbReference type="Gene3D" id="3.40.50.620">
    <property type="entry name" value="HUPs"/>
    <property type="match status" value="1"/>
</dbReference>
<comment type="subunit">
    <text evidence="9">Monomer.</text>
</comment>
<dbReference type="GeneID" id="99647281"/>
<dbReference type="SUPFAM" id="SSF52374">
    <property type="entry name" value="Nucleotidylyl transferase"/>
    <property type="match status" value="1"/>
</dbReference>
<evidence type="ECO:0000259" key="11">
    <source>
        <dbReference type="SMART" id="SM00836"/>
    </source>
</evidence>
<dbReference type="EMBL" id="CP003772">
    <property type="protein sequence ID" value="AFQ04214.1"/>
    <property type="molecule type" value="Genomic_DNA"/>
</dbReference>
<dbReference type="Pfam" id="PF00750">
    <property type="entry name" value="tRNA-synt_1d"/>
    <property type="match status" value="1"/>
</dbReference>
<evidence type="ECO:0000256" key="9">
    <source>
        <dbReference type="HAMAP-Rule" id="MF_00123"/>
    </source>
</evidence>
<evidence type="ECO:0000256" key="3">
    <source>
        <dbReference type="ARBA" id="ARBA00022598"/>
    </source>
</evidence>
<dbReference type="KEGG" id="mgx:CM1_02300"/>
<evidence type="ECO:0000313" key="12">
    <source>
        <dbReference type="EMBL" id="AFQ04214.1"/>
    </source>
</evidence>
<evidence type="ECO:0000256" key="7">
    <source>
        <dbReference type="ARBA" id="ARBA00023146"/>
    </source>
</evidence>
<dbReference type="Gene3D" id="1.10.730.10">
    <property type="entry name" value="Isoleucyl-tRNA Synthetase, Domain 1"/>
    <property type="match status" value="1"/>
</dbReference>
<evidence type="ECO:0000256" key="5">
    <source>
        <dbReference type="ARBA" id="ARBA00022840"/>
    </source>
</evidence>
<dbReference type="GO" id="GO:0005737">
    <property type="term" value="C:cytoplasm"/>
    <property type="evidence" value="ECO:0007669"/>
    <property type="project" value="UniProtKB-SubCell"/>
</dbReference>
<dbReference type="SMR" id="A0ABC7ZJ43"/>
<dbReference type="InterPro" id="IPR008909">
    <property type="entry name" value="DALR_anticod-bd"/>
</dbReference>
<dbReference type="SUPFAM" id="SSF47323">
    <property type="entry name" value="Anticodon-binding domain of a subclass of class I aminoacyl-tRNA synthetases"/>
    <property type="match status" value="1"/>
</dbReference>
<dbReference type="FunFam" id="1.10.730.10:FF:000006">
    <property type="entry name" value="Arginyl-tRNA synthetase 2, mitochondrial"/>
    <property type="match status" value="1"/>
</dbReference>
<comment type="subcellular location">
    <subcellularLocation>
        <location evidence="9">Cytoplasm</location>
    </subcellularLocation>
</comment>
<name>A0ABC7ZJ43_MYCGT</name>
<dbReference type="GO" id="GO:0005524">
    <property type="term" value="F:ATP binding"/>
    <property type="evidence" value="ECO:0007669"/>
    <property type="project" value="UniProtKB-UniRule"/>
</dbReference>
<dbReference type="PRINTS" id="PR01038">
    <property type="entry name" value="TRNASYNTHARG"/>
</dbReference>
<sequence length="537" mass="62406">MFFIINDLKECISALKLKFDDQKELVKLVKNNSFNGFSSTIIFQLKSENHKKIADSIVEWFLKNKKDNYQNVFIANNNFINFQISYQKYLEYLIKTPCFTKKNIKILIESVSANPTGRIHLGHVRIAFFGDVLNNLAKLLGYTTVCEYWVNDYGQQARVFSFSVYQSLQLKKNIAIQQHPDGYSGIVIDKIASEIENFPVDNLNFEEFCKTSFLDHFLVNCTQKVLSLIKSDLNKIHVFIDSWKFESEIVKKTNFNDLLEQLKPNSYFYQDNALWLKTTLYGDDKDRVLIRSDKRASYFGTDVAYHLEKLQRGFDILFNVWGTDHEGHIKRMYCAFDALKNTTKTSLKIFALQLVTLYKNKELVRLSKRAGNVITIETMLSMISEDAARWFMLSQNNGTIIKIDLDIANLQNSANPVYYVQYAFARMNSILRIANSDQLKEITDCSLLINEKEISLLNQLVYYPFMLQKAMETGELHLLTNFLYETASLFHSWYKVCKINDDKNSLLSAQRLALLRSLQFIVKQILDVLKISTPQQM</sequence>
<protein>
    <recommendedName>
        <fullName evidence="9">Arginine--tRNA ligase</fullName>
        <ecNumber evidence="9">6.1.1.19</ecNumber>
    </recommendedName>
    <alternativeName>
        <fullName evidence="9">Arginyl-tRNA synthetase</fullName>
        <shortName evidence="9">ArgRS</shortName>
    </alternativeName>
</protein>
<feature type="short sequence motif" description="'HIGH' region" evidence="9">
    <location>
        <begin position="113"/>
        <end position="123"/>
    </location>
</feature>
<comment type="similarity">
    <text evidence="1 9 10">Belongs to the class-I aminoacyl-tRNA synthetase family.</text>
</comment>
<dbReference type="InterPro" id="IPR014729">
    <property type="entry name" value="Rossmann-like_a/b/a_fold"/>
</dbReference>
<evidence type="ECO:0000313" key="13">
    <source>
        <dbReference type="Proteomes" id="UP000005254"/>
    </source>
</evidence>
<evidence type="ECO:0000256" key="4">
    <source>
        <dbReference type="ARBA" id="ARBA00022741"/>
    </source>
</evidence>
<proteinExistence type="inferred from homology"/>
<dbReference type="PANTHER" id="PTHR11956:SF5">
    <property type="entry name" value="ARGININE--TRNA LIGASE, CYTOPLASMIC"/>
    <property type="match status" value="1"/>
</dbReference>
<accession>A0ABC7ZJ43</accession>
<dbReference type="NCBIfam" id="TIGR00456">
    <property type="entry name" value="argS"/>
    <property type="match status" value="1"/>
</dbReference>
<dbReference type="InterPro" id="IPR001412">
    <property type="entry name" value="aa-tRNA-synth_I_CS"/>
</dbReference>
<dbReference type="SMART" id="SM00836">
    <property type="entry name" value="DALR_1"/>
    <property type="match status" value="1"/>
</dbReference>
<dbReference type="HAMAP" id="MF_00123">
    <property type="entry name" value="Arg_tRNA_synth"/>
    <property type="match status" value="1"/>
</dbReference>
<gene>
    <name evidence="9 12" type="primary">argS</name>
    <name evidence="12" type="ORF">CM1_02300</name>
</gene>
<dbReference type="Proteomes" id="UP000005254">
    <property type="component" value="Chromosome"/>
</dbReference>
<evidence type="ECO:0000256" key="2">
    <source>
        <dbReference type="ARBA" id="ARBA00022490"/>
    </source>
</evidence>
<dbReference type="Pfam" id="PF05746">
    <property type="entry name" value="DALR_1"/>
    <property type="match status" value="1"/>
</dbReference>
<dbReference type="InterPro" id="IPR001278">
    <property type="entry name" value="Arg-tRNA-ligase"/>
</dbReference>
<evidence type="ECO:0000256" key="10">
    <source>
        <dbReference type="RuleBase" id="RU363038"/>
    </source>
</evidence>
<organism evidence="12 13">
    <name type="scientific">Mycoplasmoides genitalium M6320</name>
    <dbReference type="NCBI Taxonomy" id="662945"/>
    <lineage>
        <taxon>Bacteria</taxon>
        <taxon>Bacillati</taxon>
        <taxon>Mycoplasmatota</taxon>
        <taxon>Mycoplasmoidales</taxon>
        <taxon>Mycoplasmoidaceae</taxon>
        <taxon>Mycoplasmoides</taxon>
    </lineage>
</organism>
<evidence type="ECO:0000256" key="1">
    <source>
        <dbReference type="ARBA" id="ARBA00005594"/>
    </source>
</evidence>
<keyword evidence="4 9" id="KW-0547">Nucleotide-binding</keyword>
<evidence type="ECO:0000256" key="6">
    <source>
        <dbReference type="ARBA" id="ARBA00022917"/>
    </source>
</evidence>
<dbReference type="CDD" id="cd00671">
    <property type="entry name" value="ArgRS_core"/>
    <property type="match status" value="1"/>
</dbReference>
<keyword evidence="6 9" id="KW-0648">Protein biosynthesis</keyword>
<dbReference type="InterPro" id="IPR035684">
    <property type="entry name" value="ArgRS_core"/>
</dbReference>
<dbReference type="InterPro" id="IPR009080">
    <property type="entry name" value="tRNAsynth_Ia_anticodon-bd"/>
</dbReference>
<feature type="domain" description="DALR anticodon binding" evidence="11">
    <location>
        <begin position="420"/>
        <end position="537"/>
    </location>
</feature>
<reference evidence="12 13" key="1">
    <citation type="journal article" date="2012" name="J. Bacteriol.">
        <title>Draft Genome Sequences of Four Axenic Mycoplasma genitalium Strains Isolated from Denmark, Japan, and Australia.</title>
        <authorList>
            <person name="McGowin C.L."/>
            <person name="Ma L."/>
            <person name="Jensen J.S."/>
            <person name="Mancuso M.M."/>
            <person name="Hamasuna R."/>
            <person name="Adegboye D."/>
            <person name="Martin D.H."/>
        </authorList>
    </citation>
    <scope>NUCLEOTIDE SEQUENCE [LARGE SCALE GENOMIC DNA]</scope>
    <source>
        <strain evidence="12 13">M6320</strain>
    </source>
</reference>
<keyword evidence="7 9" id="KW-0030">Aminoacyl-tRNA synthetase</keyword>
<dbReference type="GO" id="GO:0004814">
    <property type="term" value="F:arginine-tRNA ligase activity"/>
    <property type="evidence" value="ECO:0007669"/>
    <property type="project" value="UniProtKB-UniRule"/>
</dbReference>
<keyword evidence="3 9" id="KW-0436">Ligase</keyword>
<evidence type="ECO:0000256" key="8">
    <source>
        <dbReference type="ARBA" id="ARBA00049339"/>
    </source>
</evidence>
<dbReference type="RefSeq" id="WP_009885941.1">
    <property type="nucleotide sequence ID" value="NC_018497.1"/>
</dbReference>
<dbReference type="AlphaFoldDB" id="A0ABC7ZJ43"/>
<dbReference type="PANTHER" id="PTHR11956">
    <property type="entry name" value="ARGINYL-TRNA SYNTHETASE"/>
    <property type="match status" value="1"/>
</dbReference>
<keyword evidence="5 9" id="KW-0067">ATP-binding</keyword>
<comment type="catalytic activity">
    <reaction evidence="8 9">
        <text>tRNA(Arg) + L-arginine + ATP = L-arginyl-tRNA(Arg) + AMP + diphosphate</text>
        <dbReference type="Rhea" id="RHEA:20301"/>
        <dbReference type="Rhea" id="RHEA-COMP:9658"/>
        <dbReference type="Rhea" id="RHEA-COMP:9673"/>
        <dbReference type="ChEBI" id="CHEBI:30616"/>
        <dbReference type="ChEBI" id="CHEBI:32682"/>
        <dbReference type="ChEBI" id="CHEBI:33019"/>
        <dbReference type="ChEBI" id="CHEBI:78442"/>
        <dbReference type="ChEBI" id="CHEBI:78513"/>
        <dbReference type="ChEBI" id="CHEBI:456215"/>
        <dbReference type="EC" id="6.1.1.19"/>
    </reaction>
</comment>
<keyword evidence="2 9" id="KW-0963">Cytoplasm</keyword>
<dbReference type="PROSITE" id="PS00178">
    <property type="entry name" value="AA_TRNA_LIGASE_I"/>
    <property type="match status" value="1"/>
</dbReference>
<dbReference type="GO" id="GO:0006420">
    <property type="term" value="P:arginyl-tRNA aminoacylation"/>
    <property type="evidence" value="ECO:0007669"/>
    <property type="project" value="UniProtKB-UniRule"/>
</dbReference>